<dbReference type="InterPro" id="IPR007527">
    <property type="entry name" value="Znf_SWIM"/>
</dbReference>
<dbReference type="InterPro" id="IPR018247">
    <property type="entry name" value="EF_Hand_1_Ca_BS"/>
</dbReference>
<gene>
    <name evidence="12" type="ORF">LSALG_LOCUS39947</name>
</gene>
<accession>A0AA36A197</accession>
<feature type="domain" description="EF-hand" evidence="10">
    <location>
        <begin position="44"/>
        <end position="79"/>
    </location>
</feature>
<dbReference type="GO" id="GO:0016460">
    <property type="term" value="C:myosin II complex"/>
    <property type="evidence" value="ECO:0007669"/>
    <property type="project" value="TreeGrafter"/>
</dbReference>
<dbReference type="GO" id="GO:0008270">
    <property type="term" value="F:zinc ion binding"/>
    <property type="evidence" value="ECO:0007669"/>
    <property type="project" value="UniProtKB-KW"/>
</dbReference>
<dbReference type="PROSITE" id="PS50966">
    <property type="entry name" value="ZF_SWIM"/>
    <property type="match status" value="1"/>
</dbReference>
<feature type="domain" description="EF-hand" evidence="10">
    <location>
        <begin position="8"/>
        <end position="43"/>
    </location>
</feature>
<dbReference type="PROSITE" id="PS00018">
    <property type="entry name" value="EF_HAND_1"/>
    <property type="match status" value="4"/>
</dbReference>
<feature type="region of interest" description="Disordered" evidence="9">
    <location>
        <begin position="398"/>
        <end position="440"/>
    </location>
</feature>
<keyword evidence="6" id="KW-0862">Zinc</keyword>
<evidence type="ECO:0000259" key="10">
    <source>
        <dbReference type="PROSITE" id="PS50222"/>
    </source>
</evidence>
<keyword evidence="13" id="KW-1185">Reference proteome</keyword>
<dbReference type="FunFam" id="1.10.238.10:FF:000042">
    <property type="entry name" value="Calmodulin"/>
    <property type="match status" value="1"/>
</dbReference>
<keyword evidence="4" id="KW-0677">Repeat</keyword>
<dbReference type="PROSITE" id="PS50222">
    <property type="entry name" value="EF_HAND_2"/>
    <property type="match status" value="4"/>
</dbReference>
<feature type="region of interest" description="Disordered" evidence="9">
    <location>
        <begin position="373"/>
        <end position="392"/>
    </location>
</feature>
<dbReference type="PANTHER" id="PTHR23048">
    <property type="entry name" value="MYOSIN LIGHT CHAIN 1, 3"/>
    <property type="match status" value="1"/>
</dbReference>
<dbReference type="SMART" id="SM00575">
    <property type="entry name" value="ZnF_PMZ"/>
    <property type="match status" value="1"/>
</dbReference>
<evidence type="ECO:0000259" key="11">
    <source>
        <dbReference type="PROSITE" id="PS50966"/>
    </source>
</evidence>
<dbReference type="Gene3D" id="1.10.238.10">
    <property type="entry name" value="EF-hand"/>
    <property type="match status" value="3"/>
</dbReference>
<dbReference type="SMART" id="SM00054">
    <property type="entry name" value="EFh"/>
    <property type="match status" value="4"/>
</dbReference>
<feature type="domain" description="EF-hand" evidence="10">
    <location>
        <begin position="117"/>
        <end position="152"/>
    </location>
</feature>
<proteinExistence type="inferred from homology"/>
<dbReference type="InterPro" id="IPR050230">
    <property type="entry name" value="CALM/Myosin/TropC-like"/>
</dbReference>
<evidence type="ECO:0000256" key="3">
    <source>
        <dbReference type="ARBA" id="ARBA00022723"/>
    </source>
</evidence>
<evidence type="ECO:0000256" key="6">
    <source>
        <dbReference type="ARBA" id="ARBA00022833"/>
    </source>
</evidence>
<feature type="domain" description="SWIM-type" evidence="11">
    <location>
        <begin position="232"/>
        <end position="268"/>
    </location>
</feature>
<evidence type="ECO:0000313" key="12">
    <source>
        <dbReference type="EMBL" id="CAI9301387.1"/>
    </source>
</evidence>
<keyword evidence="7" id="KW-0106">Calcium</keyword>
<keyword evidence="5 8" id="KW-0863">Zinc-finger</keyword>
<dbReference type="GO" id="GO:0005509">
    <property type="term" value="F:calcium ion binding"/>
    <property type="evidence" value="ECO:0007669"/>
    <property type="project" value="InterPro"/>
</dbReference>
<dbReference type="FunFam" id="1.10.238.10:FF:000034">
    <property type="entry name" value="Calmodulin"/>
    <property type="match status" value="1"/>
</dbReference>
<evidence type="ECO:0000256" key="8">
    <source>
        <dbReference type="PROSITE-ProRule" id="PRU00325"/>
    </source>
</evidence>
<dbReference type="CDD" id="cd00051">
    <property type="entry name" value="EFh"/>
    <property type="match status" value="2"/>
</dbReference>
<evidence type="ECO:0000256" key="2">
    <source>
        <dbReference type="ARBA" id="ARBA00022481"/>
    </source>
</evidence>
<evidence type="ECO:0000256" key="7">
    <source>
        <dbReference type="ARBA" id="ARBA00022837"/>
    </source>
</evidence>
<dbReference type="Proteomes" id="UP001177003">
    <property type="component" value="Chromosome 9"/>
</dbReference>
<dbReference type="AlphaFoldDB" id="A0AA36A197"/>
<reference evidence="12" key="1">
    <citation type="submission" date="2023-04" db="EMBL/GenBank/DDBJ databases">
        <authorList>
            <person name="Vijverberg K."/>
            <person name="Xiong W."/>
            <person name="Schranz E."/>
        </authorList>
    </citation>
    <scope>NUCLEOTIDE SEQUENCE</scope>
</reference>
<dbReference type="InterPro" id="IPR002048">
    <property type="entry name" value="EF_hand_dom"/>
</dbReference>
<dbReference type="Pfam" id="PF13499">
    <property type="entry name" value="EF-hand_7"/>
    <property type="match status" value="2"/>
</dbReference>
<evidence type="ECO:0000256" key="5">
    <source>
        <dbReference type="ARBA" id="ARBA00022771"/>
    </source>
</evidence>
<dbReference type="EMBL" id="OX465085">
    <property type="protein sequence ID" value="CAI9301387.1"/>
    <property type="molecule type" value="Genomic_DNA"/>
</dbReference>
<protein>
    <recommendedName>
        <fullName evidence="14">Protein FAR1-RELATED SEQUENCE</fullName>
    </recommendedName>
</protein>
<feature type="domain" description="EF-hand" evidence="10">
    <location>
        <begin position="81"/>
        <end position="116"/>
    </location>
</feature>
<evidence type="ECO:0000256" key="4">
    <source>
        <dbReference type="ARBA" id="ARBA00022737"/>
    </source>
</evidence>
<dbReference type="InterPro" id="IPR011992">
    <property type="entry name" value="EF-hand-dom_pair"/>
</dbReference>
<organism evidence="12 13">
    <name type="scientific">Lactuca saligna</name>
    <name type="common">Willowleaf lettuce</name>
    <dbReference type="NCBI Taxonomy" id="75948"/>
    <lineage>
        <taxon>Eukaryota</taxon>
        <taxon>Viridiplantae</taxon>
        <taxon>Streptophyta</taxon>
        <taxon>Embryophyta</taxon>
        <taxon>Tracheophyta</taxon>
        <taxon>Spermatophyta</taxon>
        <taxon>Magnoliopsida</taxon>
        <taxon>eudicotyledons</taxon>
        <taxon>Gunneridae</taxon>
        <taxon>Pentapetalae</taxon>
        <taxon>asterids</taxon>
        <taxon>campanulids</taxon>
        <taxon>Asterales</taxon>
        <taxon>Asteraceae</taxon>
        <taxon>Cichorioideae</taxon>
        <taxon>Cichorieae</taxon>
        <taxon>Lactucinae</taxon>
        <taxon>Lactuca</taxon>
    </lineage>
</organism>
<evidence type="ECO:0008006" key="14">
    <source>
        <dbReference type="Google" id="ProtNLM"/>
    </source>
</evidence>
<dbReference type="Pfam" id="PF04434">
    <property type="entry name" value="SWIM"/>
    <property type="match status" value="1"/>
</dbReference>
<name>A0AA36A197_LACSI</name>
<dbReference type="SUPFAM" id="SSF47473">
    <property type="entry name" value="EF-hand"/>
    <property type="match status" value="1"/>
</dbReference>
<keyword evidence="2" id="KW-0488">Methylation</keyword>
<keyword evidence="3" id="KW-0479">Metal-binding</keyword>
<sequence length="440" mass="50372">MAEQLTDDQISEFKEAFSLFDKDGDGCITTKELGTVMRSLGQNPTEAELQDMINEVDADGNGTIDFPEFLNLMARKMKDTDSEEELKEAFRVFDKDQNGFISAAELRHVMTNLGEKLTDEEVDEMIREADVDGDGQINYEEFVKVMMANMEASNSVEETANSVENVAISVEKAANSVEGHTILNPQDQKIPKDGMKFDSEEDLYNYFKTYAFQTGFDIVEGKHGDSKKRVVYIVSYDETECDIQCSCHLFEFRGIICRHVVKILIEKDVKEIHPRYILSRWRKDVKHGHYLVINCYEDLMSGENAKQFDHLCSNFYEVAHIANSHEKYQYLLSCVNMAKEKLNDDSIWGCSSNINLVVEDVRVSDSTTKLLPPLQVRSKGRPPSKRKESRLEQVIKKKTKKNVREKTNNIQQDQMDSSREHGANSYNNEPNCQFDLNLPV</sequence>
<dbReference type="PANTHER" id="PTHR23048:SF53">
    <property type="entry name" value="CALMODULIN"/>
    <property type="match status" value="1"/>
</dbReference>
<comment type="similarity">
    <text evidence="1">Belongs to the calmodulin family.</text>
</comment>
<evidence type="ECO:0000256" key="9">
    <source>
        <dbReference type="SAM" id="MobiDB-lite"/>
    </source>
</evidence>
<dbReference type="InterPro" id="IPR006564">
    <property type="entry name" value="Znf_PMZ"/>
</dbReference>
<evidence type="ECO:0000256" key="1">
    <source>
        <dbReference type="ARBA" id="ARBA00009763"/>
    </source>
</evidence>
<evidence type="ECO:0000313" key="13">
    <source>
        <dbReference type="Proteomes" id="UP001177003"/>
    </source>
</evidence>